<evidence type="ECO:0000256" key="4">
    <source>
        <dbReference type="ARBA" id="ARBA00023043"/>
    </source>
</evidence>
<evidence type="ECO:0000256" key="5">
    <source>
        <dbReference type="ARBA" id="ARBA00023242"/>
    </source>
</evidence>
<dbReference type="STRING" id="685588.A0A067SXM9"/>
<reference evidence="8" key="1">
    <citation type="journal article" date="2014" name="Proc. Natl. Acad. Sci. U.S.A.">
        <title>Extensive sampling of basidiomycete genomes demonstrates inadequacy of the white-rot/brown-rot paradigm for wood decay fungi.</title>
        <authorList>
            <person name="Riley R."/>
            <person name="Salamov A.A."/>
            <person name="Brown D.W."/>
            <person name="Nagy L.G."/>
            <person name="Floudas D."/>
            <person name="Held B.W."/>
            <person name="Levasseur A."/>
            <person name="Lombard V."/>
            <person name="Morin E."/>
            <person name="Otillar R."/>
            <person name="Lindquist E.A."/>
            <person name="Sun H."/>
            <person name="LaButti K.M."/>
            <person name="Schmutz J."/>
            <person name="Jabbour D."/>
            <person name="Luo H."/>
            <person name="Baker S.E."/>
            <person name="Pisabarro A.G."/>
            <person name="Walton J.D."/>
            <person name="Blanchette R.A."/>
            <person name="Henrissat B."/>
            <person name="Martin F."/>
            <person name="Cullen D."/>
            <person name="Hibbett D.S."/>
            <person name="Grigoriev I.V."/>
        </authorList>
    </citation>
    <scope>NUCLEOTIDE SEQUENCE [LARGE SCALE GENOMIC DNA]</scope>
    <source>
        <strain evidence="8">CBS 339.88</strain>
    </source>
</reference>
<feature type="compositionally biased region" description="Basic residues" evidence="6">
    <location>
        <begin position="18"/>
        <end position="30"/>
    </location>
</feature>
<evidence type="ECO:0000256" key="2">
    <source>
        <dbReference type="ARBA" id="ARBA00022553"/>
    </source>
</evidence>
<name>A0A067SXM9_GALM3</name>
<dbReference type="OrthoDB" id="412109at2759"/>
<keyword evidence="2" id="KW-0597">Phosphoprotein</keyword>
<keyword evidence="5" id="KW-0539">Nucleus</keyword>
<dbReference type="PANTHER" id="PTHR15263:SF1">
    <property type="entry name" value="NF-KAPPA-B INHIBITOR-LIKE PROTEIN 1"/>
    <property type="match status" value="1"/>
</dbReference>
<feature type="compositionally biased region" description="Basic and acidic residues" evidence="6">
    <location>
        <begin position="86"/>
        <end position="95"/>
    </location>
</feature>
<evidence type="ECO:0000256" key="1">
    <source>
        <dbReference type="ARBA" id="ARBA00004123"/>
    </source>
</evidence>
<proteinExistence type="predicted"/>
<organism evidence="7 8">
    <name type="scientific">Galerina marginata (strain CBS 339.88)</name>
    <dbReference type="NCBI Taxonomy" id="685588"/>
    <lineage>
        <taxon>Eukaryota</taxon>
        <taxon>Fungi</taxon>
        <taxon>Dikarya</taxon>
        <taxon>Basidiomycota</taxon>
        <taxon>Agaricomycotina</taxon>
        <taxon>Agaricomycetes</taxon>
        <taxon>Agaricomycetidae</taxon>
        <taxon>Agaricales</taxon>
        <taxon>Agaricineae</taxon>
        <taxon>Strophariaceae</taxon>
        <taxon>Galerina</taxon>
    </lineage>
</organism>
<dbReference type="EMBL" id="KL142380">
    <property type="protein sequence ID" value="KDR75656.1"/>
    <property type="molecule type" value="Genomic_DNA"/>
</dbReference>
<feature type="region of interest" description="Disordered" evidence="6">
    <location>
        <begin position="272"/>
        <end position="296"/>
    </location>
</feature>
<dbReference type="Proteomes" id="UP000027222">
    <property type="component" value="Unassembled WGS sequence"/>
</dbReference>
<protein>
    <submittedName>
        <fullName evidence="7">Uncharacterized protein</fullName>
    </submittedName>
</protein>
<evidence type="ECO:0000313" key="8">
    <source>
        <dbReference type="Proteomes" id="UP000027222"/>
    </source>
</evidence>
<evidence type="ECO:0000256" key="6">
    <source>
        <dbReference type="SAM" id="MobiDB-lite"/>
    </source>
</evidence>
<dbReference type="GO" id="GO:0005634">
    <property type="term" value="C:nucleus"/>
    <property type="evidence" value="ECO:0007669"/>
    <property type="project" value="UniProtKB-SubCell"/>
</dbReference>
<dbReference type="AlphaFoldDB" id="A0A067SXM9"/>
<gene>
    <name evidence="7" type="ORF">GALMADRAFT_68391</name>
</gene>
<evidence type="ECO:0000256" key="3">
    <source>
        <dbReference type="ARBA" id="ARBA00022737"/>
    </source>
</evidence>
<dbReference type="PANTHER" id="PTHR15263">
    <property type="entry name" value="I-KAPPA-B-LIKE PROTEIN IKBL"/>
    <property type="match status" value="1"/>
</dbReference>
<comment type="subcellular location">
    <subcellularLocation>
        <location evidence="1">Nucleus</location>
    </subcellularLocation>
</comment>
<feature type="region of interest" description="Disordered" evidence="6">
    <location>
        <begin position="1"/>
        <end position="95"/>
    </location>
</feature>
<accession>A0A067SXM9</accession>
<dbReference type="InterPro" id="IPR038753">
    <property type="entry name" value="NFKBIL1"/>
</dbReference>
<feature type="region of interest" description="Disordered" evidence="6">
    <location>
        <begin position="201"/>
        <end position="235"/>
    </location>
</feature>
<sequence length="380" mass="43904">MTNKLKLKRTPEEEAQHRLRKGRRKEKRKRKEEDYYGSTSKSKRAHVDDYTDSPQRKWASSDEDEMEFGPQPAPSSSSTKIPPHGHKPDHDALHAEIEDQLFREKMFDALGDDERLDGVEARFNDFAGVPDRWRTSKAGLDGAGKGKQRANFYDDEGDELLKLDPRNMDDEEYAEWIRAGMYKKTHAEEYAEKQRKKVAQTARRAEEKARKAEAARLEKAAEEERKRRKVEREERRMDYAREEYNTRWTELLAAQSGGGLLRFDDVPWPIGSAHRHKRRPTKDDEGAEAGLAGTSGRATNVEDLTAEAISSFLLLASRVVGPDSTRKKERKDKLRVTLLRFHPDKFEGRFMGRFEKAEWERVREAIGQVSRVLNSLMDGD</sequence>
<dbReference type="HOGENOM" id="CLU_074886_0_0_1"/>
<feature type="compositionally biased region" description="Basic and acidic residues" evidence="6">
    <location>
        <begin position="203"/>
        <end position="235"/>
    </location>
</feature>
<keyword evidence="4" id="KW-0040">ANK repeat</keyword>
<keyword evidence="3" id="KW-0677">Repeat</keyword>
<keyword evidence="8" id="KW-1185">Reference proteome</keyword>
<dbReference type="GO" id="GO:0043124">
    <property type="term" value="P:negative regulation of canonical NF-kappaB signal transduction"/>
    <property type="evidence" value="ECO:0007669"/>
    <property type="project" value="InterPro"/>
</dbReference>
<feature type="region of interest" description="Disordered" evidence="6">
    <location>
        <begin position="131"/>
        <end position="151"/>
    </location>
</feature>
<evidence type="ECO:0000313" key="7">
    <source>
        <dbReference type="EMBL" id="KDR75656.1"/>
    </source>
</evidence>